<feature type="signal peptide" evidence="4">
    <location>
        <begin position="1"/>
        <end position="27"/>
    </location>
</feature>
<evidence type="ECO:0000256" key="4">
    <source>
        <dbReference type="SAM" id="SignalP"/>
    </source>
</evidence>
<reference evidence="6 7" key="1">
    <citation type="submission" date="2019-03" db="EMBL/GenBank/DDBJ databases">
        <title>Primorskyibacter sp. SS33 isolated from sediments.</title>
        <authorList>
            <person name="Xunke S."/>
        </authorList>
    </citation>
    <scope>NUCLEOTIDE SEQUENCE [LARGE SCALE GENOMIC DNA]</scope>
    <source>
        <strain evidence="6 7">SS33</strain>
    </source>
</reference>
<keyword evidence="7" id="KW-1185">Reference proteome</keyword>
<dbReference type="PANTHER" id="PTHR30290:SF64">
    <property type="entry name" value="ABC TRANSPORTER PERIPLASMIC BINDING PROTEIN"/>
    <property type="match status" value="1"/>
</dbReference>
<evidence type="ECO:0000256" key="2">
    <source>
        <dbReference type="ARBA" id="ARBA00005695"/>
    </source>
</evidence>
<dbReference type="InterPro" id="IPR000914">
    <property type="entry name" value="SBP_5_dom"/>
</dbReference>
<name>A0A4R6A725_9RHOB</name>
<accession>A0A4R6A725</accession>
<dbReference type="GO" id="GO:0030288">
    <property type="term" value="C:outer membrane-bounded periplasmic space"/>
    <property type="evidence" value="ECO:0007669"/>
    <property type="project" value="TreeGrafter"/>
</dbReference>
<dbReference type="Pfam" id="PF00496">
    <property type="entry name" value="SBP_bac_5"/>
    <property type="match status" value="1"/>
</dbReference>
<comment type="similarity">
    <text evidence="2">Belongs to the bacterial solute-binding protein 5 family.</text>
</comment>
<gene>
    <name evidence="6" type="ORF">E2L08_09550</name>
</gene>
<dbReference type="OrthoDB" id="9803988at2"/>
<dbReference type="Proteomes" id="UP000295701">
    <property type="component" value="Unassembled WGS sequence"/>
</dbReference>
<keyword evidence="3 4" id="KW-0732">Signal</keyword>
<dbReference type="SUPFAM" id="SSF53850">
    <property type="entry name" value="Periplasmic binding protein-like II"/>
    <property type="match status" value="1"/>
</dbReference>
<dbReference type="Gene3D" id="3.10.105.10">
    <property type="entry name" value="Dipeptide-binding Protein, Domain 3"/>
    <property type="match status" value="1"/>
</dbReference>
<dbReference type="InterPro" id="IPR039424">
    <property type="entry name" value="SBP_5"/>
</dbReference>
<evidence type="ECO:0000256" key="1">
    <source>
        <dbReference type="ARBA" id="ARBA00004418"/>
    </source>
</evidence>
<protein>
    <submittedName>
        <fullName evidence="6">ABC transporter substrate-binding protein</fullName>
    </submittedName>
</protein>
<feature type="chain" id="PRO_5020367172" evidence="4">
    <location>
        <begin position="28"/>
        <end position="610"/>
    </location>
</feature>
<dbReference type="PIRSF" id="PIRSF002741">
    <property type="entry name" value="MppA"/>
    <property type="match status" value="1"/>
</dbReference>
<dbReference type="AlphaFoldDB" id="A0A4R6A725"/>
<proteinExistence type="inferred from homology"/>
<dbReference type="Gene3D" id="3.40.190.10">
    <property type="entry name" value="Periplasmic binding protein-like II"/>
    <property type="match status" value="1"/>
</dbReference>
<comment type="subcellular location">
    <subcellularLocation>
        <location evidence="1">Periplasm</location>
    </subcellularLocation>
</comment>
<comment type="caution">
    <text evidence="6">The sequence shown here is derived from an EMBL/GenBank/DDBJ whole genome shotgun (WGS) entry which is preliminary data.</text>
</comment>
<dbReference type="PANTHER" id="PTHR30290">
    <property type="entry name" value="PERIPLASMIC BINDING COMPONENT OF ABC TRANSPORTER"/>
    <property type="match status" value="1"/>
</dbReference>
<evidence type="ECO:0000256" key="3">
    <source>
        <dbReference type="ARBA" id="ARBA00022729"/>
    </source>
</evidence>
<sequence>MLRETIRASGLALALACTAALAPPAGAEPAHGIAMFGSPALPPDFTHMPYANPDAPKGGRIVQGEIGAFDSLNPHILKGTAPWMLRFVAYESLMGRSLDEPFTLYGLLAESVETAPDRSWVEYTLRPEARFSDGTPVTVEDVIWSYETLGTVGHPRYLGTWDKVERIEQTGERSVRITFNTADDELALIMGMRPILKKAQWEGKDFTQSGLTEIPITTAPYVIDDFEAGAYVSLRRDPDYWGYGVVPYMAGQANIDEIRLEFFGDASVMFEAFKGGQLTTLRETNPRKWNTQYDFPAVRSGDVVLSEIAHERPSGIQGFVMNTRRPPFDDWRVREAMIQAFNFEFVNQVLNDGELPRIGSYFSNSILGMSHGPAEGAVRDLLEPFADSLLPGTIEGYALPVSDGSERNRAGTRAALDLLAEAGWTVGDAGRLRDADGRPFTFEILLSQSAAGASETRQIADLYASALQRLGIEPEVVTVDGAQFTERTNAFDFDMTWYWRALSLSPGNEQKLYWGSEAAGQEGSRNWMGVQSEAIDALTDRLVNAADDADFVATVKALDRVLTAGRYVVPIWFNPVSYLAHSSALHYPDTLPAYGDWNGFQPDLWWYEEG</sequence>
<organism evidence="6 7">
    <name type="scientific">Palleronia sediminis</name>
    <dbReference type="NCBI Taxonomy" id="2547833"/>
    <lineage>
        <taxon>Bacteria</taxon>
        <taxon>Pseudomonadati</taxon>
        <taxon>Pseudomonadota</taxon>
        <taxon>Alphaproteobacteria</taxon>
        <taxon>Rhodobacterales</taxon>
        <taxon>Roseobacteraceae</taxon>
        <taxon>Palleronia</taxon>
    </lineage>
</organism>
<dbReference type="GO" id="GO:1904680">
    <property type="term" value="F:peptide transmembrane transporter activity"/>
    <property type="evidence" value="ECO:0007669"/>
    <property type="project" value="TreeGrafter"/>
</dbReference>
<dbReference type="CDD" id="cd08497">
    <property type="entry name" value="MbnE-like"/>
    <property type="match status" value="1"/>
</dbReference>
<dbReference type="GO" id="GO:0015833">
    <property type="term" value="P:peptide transport"/>
    <property type="evidence" value="ECO:0007669"/>
    <property type="project" value="TreeGrafter"/>
</dbReference>
<feature type="domain" description="Solute-binding protein family 5" evidence="5">
    <location>
        <begin position="104"/>
        <end position="505"/>
    </location>
</feature>
<dbReference type="EMBL" id="SNAA01000009">
    <property type="protein sequence ID" value="TDL79541.1"/>
    <property type="molecule type" value="Genomic_DNA"/>
</dbReference>
<dbReference type="GO" id="GO:0043190">
    <property type="term" value="C:ATP-binding cassette (ABC) transporter complex"/>
    <property type="evidence" value="ECO:0007669"/>
    <property type="project" value="InterPro"/>
</dbReference>
<dbReference type="GO" id="GO:0042884">
    <property type="term" value="P:microcin transport"/>
    <property type="evidence" value="ECO:0007669"/>
    <property type="project" value="TreeGrafter"/>
</dbReference>
<dbReference type="InterPro" id="IPR030678">
    <property type="entry name" value="Peptide/Ni-bd"/>
</dbReference>
<dbReference type="RefSeq" id="WP_133396845.1">
    <property type="nucleotide sequence ID" value="NZ_SNAA01000009.1"/>
</dbReference>
<evidence type="ECO:0000259" key="5">
    <source>
        <dbReference type="Pfam" id="PF00496"/>
    </source>
</evidence>
<evidence type="ECO:0000313" key="7">
    <source>
        <dbReference type="Proteomes" id="UP000295701"/>
    </source>
</evidence>
<evidence type="ECO:0000313" key="6">
    <source>
        <dbReference type="EMBL" id="TDL79541.1"/>
    </source>
</evidence>